<keyword evidence="5" id="KW-0653">Protein transport</keyword>
<feature type="compositionally biased region" description="Acidic residues" evidence="6">
    <location>
        <begin position="434"/>
        <end position="457"/>
    </location>
</feature>
<keyword evidence="4" id="KW-0677">Repeat</keyword>
<gene>
    <name evidence="7" type="ORF">FisN_9Hh166</name>
</gene>
<dbReference type="FunCoup" id="A0A1Z5JAR5">
    <property type="interactions" value="1104"/>
</dbReference>
<evidence type="ECO:0000313" key="7">
    <source>
        <dbReference type="EMBL" id="GAX11080.1"/>
    </source>
</evidence>
<keyword evidence="2" id="KW-0813">Transport</keyword>
<dbReference type="InterPro" id="IPR040122">
    <property type="entry name" value="Importin_beta"/>
</dbReference>
<dbReference type="InterPro" id="IPR016024">
    <property type="entry name" value="ARM-type_fold"/>
</dbReference>
<comment type="subcellular location">
    <subcellularLocation>
        <location evidence="1">Cytoplasm</location>
    </subcellularLocation>
</comment>
<dbReference type="SUPFAM" id="SSF48371">
    <property type="entry name" value="ARM repeat"/>
    <property type="match status" value="1"/>
</dbReference>
<protein>
    <recommendedName>
        <fullName evidence="9">Transportin-1</fullName>
    </recommendedName>
</protein>
<sequence length="1047" mass="114078">MAFRSNSGDIPPPNGQVLSLISAFSSPENHELHVQAIRALEEAFAGGSYGDLCHQLVLFLLLSDHSPPEEIFHKIAPADLEAWQRTDATSVAKLQQQPAQWVVLGQLAGFVMKNALTRPPINPQSSRPAFVPAGPLAEHLKECLLVALECQHAELRAVASSIIATCAVSADGVQPVMHVRGWPQLVPHLLAPLQHPGLHPRAFHGAIDTVKKILEDGPNDLDPQELDDLILALMHLLRNQVQLLDESSKTAILESLLAACSTVDRSGSLQSSALMVHVEGYIQSLLSLANDASAVIRQTVCRSLVALLEVRPDLFGRELKMFQTVSHAMIERSSDQDRNVALDACEYWLTFCSLEMHENGNDTSAMKDFVQSLFPKLLIVLLNNIVYGPDEQSELLQQNAMESAGIPVDSTNVKPVFHKSRAQHVVHAAGKGDDSDDDDWDDEDDDDDDDADEADEDGGSFWTLRKCAAASLDSLAILFGANAILPVLWPALEQGLSSTEANKEWIQEACILALGAVAEGCHLELGEAQILGRLHPFLLSHLDVGNLPQLQNSAAWTLGRYVAWAVEQVQTGMQPDLLGHMTQRLLDLLVRTPHASVQVSAVTAFGVLVESAGDLMVPYLEPIFEQLVVALHKFYSRSGKVVFHRSLLFLFDTFGIIADCCGPAIAEGHLPSIYLPSLMQTWDTLASSALQDPKVNAVLMPLMEGLASIAVTSGFNYQPYALRSFDNAMCIIEMTTLSVSTLDGANDGQLFDNEVDYDPIVCSTDLLDGMVEGLGSNFAELVKSSHRYGSHFLSVVHSLCRHDVGSVRMSALALLGDLAHHTPAMLEPAWTQLLHEAVRSTDPLSQSPSVAANAVWATGEIIIRCQGNPKSLEPIVEPLIQNLLAILGDATEGLVENAAACAGRLAIVLAEVVAPHLDRFLLAGWCDAMGKVSDPDERRDAYEGFLKAIYLNSNAIHRVHGQDVVTVIVGIVRCVMTWHLPPHPMGDSNEAFENQFRPFPPTEAKLGEALSQLLVNLKSSVGDETWMMVQRHLPVNARKLLREAYQL</sequence>
<dbReference type="AlphaFoldDB" id="A0A1Z5JAR5"/>
<dbReference type="InParanoid" id="A0A1Z5JAR5"/>
<dbReference type="GO" id="GO:0005737">
    <property type="term" value="C:cytoplasm"/>
    <property type="evidence" value="ECO:0007669"/>
    <property type="project" value="UniProtKB-SubCell"/>
</dbReference>
<evidence type="ECO:0000256" key="4">
    <source>
        <dbReference type="ARBA" id="ARBA00022737"/>
    </source>
</evidence>
<evidence type="ECO:0000256" key="3">
    <source>
        <dbReference type="ARBA" id="ARBA00022490"/>
    </source>
</evidence>
<dbReference type="GO" id="GO:0006606">
    <property type="term" value="P:protein import into nucleus"/>
    <property type="evidence" value="ECO:0007669"/>
    <property type="project" value="InterPro"/>
</dbReference>
<evidence type="ECO:0000256" key="2">
    <source>
        <dbReference type="ARBA" id="ARBA00022448"/>
    </source>
</evidence>
<proteinExistence type="predicted"/>
<keyword evidence="8" id="KW-1185">Reference proteome</keyword>
<dbReference type="OrthoDB" id="951172at2759"/>
<dbReference type="PANTHER" id="PTHR10527">
    <property type="entry name" value="IMPORTIN BETA"/>
    <property type="match status" value="1"/>
</dbReference>
<feature type="region of interest" description="Disordered" evidence="6">
    <location>
        <begin position="426"/>
        <end position="457"/>
    </location>
</feature>
<evidence type="ECO:0000313" key="8">
    <source>
        <dbReference type="Proteomes" id="UP000198406"/>
    </source>
</evidence>
<dbReference type="InterPro" id="IPR011989">
    <property type="entry name" value="ARM-like"/>
</dbReference>
<name>A0A1Z5JAR5_FISSO</name>
<keyword evidence="3" id="KW-0963">Cytoplasm</keyword>
<evidence type="ECO:0000256" key="5">
    <source>
        <dbReference type="ARBA" id="ARBA00022927"/>
    </source>
</evidence>
<reference evidence="7 8" key="1">
    <citation type="journal article" date="2015" name="Plant Cell">
        <title>Oil accumulation by the oleaginous diatom Fistulifera solaris as revealed by the genome and transcriptome.</title>
        <authorList>
            <person name="Tanaka T."/>
            <person name="Maeda Y."/>
            <person name="Veluchamy A."/>
            <person name="Tanaka M."/>
            <person name="Abida H."/>
            <person name="Marechal E."/>
            <person name="Bowler C."/>
            <person name="Muto M."/>
            <person name="Sunaga Y."/>
            <person name="Tanaka M."/>
            <person name="Yoshino T."/>
            <person name="Taniguchi T."/>
            <person name="Fukuda Y."/>
            <person name="Nemoto M."/>
            <person name="Matsumoto M."/>
            <person name="Wong P.S."/>
            <person name="Aburatani S."/>
            <person name="Fujibuchi W."/>
        </authorList>
    </citation>
    <scope>NUCLEOTIDE SEQUENCE [LARGE SCALE GENOMIC DNA]</scope>
    <source>
        <strain evidence="7 8">JPCC DA0580</strain>
    </source>
</reference>
<comment type="caution">
    <text evidence="7">The sequence shown here is derived from an EMBL/GenBank/DDBJ whole genome shotgun (WGS) entry which is preliminary data.</text>
</comment>
<dbReference type="Proteomes" id="UP000198406">
    <property type="component" value="Unassembled WGS sequence"/>
</dbReference>
<dbReference type="EMBL" id="BDSP01000036">
    <property type="protein sequence ID" value="GAX11080.1"/>
    <property type="molecule type" value="Genomic_DNA"/>
</dbReference>
<dbReference type="Gene3D" id="1.25.10.10">
    <property type="entry name" value="Leucine-rich Repeat Variant"/>
    <property type="match status" value="1"/>
</dbReference>
<organism evidence="7 8">
    <name type="scientific">Fistulifera solaris</name>
    <name type="common">Oleaginous diatom</name>
    <dbReference type="NCBI Taxonomy" id="1519565"/>
    <lineage>
        <taxon>Eukaryota</taxon>
        <taxon>Sar</taxon>
        <taxon>Stramenopiles</taxon>
        <taxon>Ochrophyta</taxon>
        <taxon>Bacillariophyta</taxon>
        <taxon>Bacillariophyceae</taxon>
        <taxon>Bacillariophycidae</taxon>
        <taxon>Naviculales</taxon>
        <taxon>Naviculaceae</taxon>
        <taxon>Fistulifera</taxon>
    </lineage>
</organism>
<evidence type="ECO:0000256" key="6">
    <source>
        <dbReference type="SAM" id="MobiDB-lite"/>
    </source>
</evidence>
<evidence type="ECO:0008006" key="9">
    <source>
        <dbReference type="Google" id="ProtNLM"/>
    </source>
</evidence>
<evidence type="ECO:0000256" key="1">
    <source>
        <dbReference type="ARBA" id="ARBA00004496"/>
    </source>
</evidence>
<accession>A0A1Z5JAR5</accession>